<gene>
    <name evidence="2" type="ORF">NCTC10135_01237</name>
</gene>
<evidence type="ECO:0000313" key="3">
    <source>
        <dbReference type="Proteomes" id="UP000259864"/>
    </source>
</evidence>
<name>A0A3B0P176_9BACT</name>
<keyword evidence="1" id="KW-0812">Transmembrane</keyword>
<evidence type="ECO:0000256" key="1">
    <source>
        <dbReference type="SAM" id="Phobius"/>
    </source>
</evidence>
<dbReference type="Proteomes" id="UP000259864">
    <property type="component" value="Chromosome 1"/>
</dbReference>
<keyword evidence="1" id="KW-0472">Membrane</keyword>
<dbReference type="AlphaFoldDB" id="A0A3B0P176"/>
<accession>A0A3B0P176</accession>
<proteinExistence type="predicted"/>
<feature type="transmembrane region" description="Helical" evidence="1">
    <location>
        <begin position="18"/>
        <end position="38"/>
    </location>
</feature>
<evidence type="ECO:0000313" key="2">
    <source>
        <dbReference type="EMBL" id="SYV90712.1"/>
    </source>
</evidence>
<dbReference type="EMBL" id="LS991949">
    <property type="protein sequence ID" value="SYV90712.1"/>
    <property type="molecule type" value="Genomic_DNA"/>
</dbReference>
<reference evidence="3" key="1">
    <citation type="submission" date="2018-06" db="EMBL/GenBank/DDBJ databases">
        <authorList>
            <consortium name="Pathogen Informatics"/>
        </authorList>
    </citation>
    <scope>NUCLEOTIDE SEQUENCE [LARGE SCALE GENOMIC DNA]</scope>
    <source>
        <strain evidence="3">NCTC10135</strain>
    </source>
</reference>
<protein>
    <submittedName>
        <fullName evidence="2">Uncharacterized protein</fullName>
    </submittedName>
</protein>
<sequence length="105" mass="11621">MNAKNAEMINKKMIKAEVIIMLVIKPLILVCQAAFWVLCSYKASSDKMNLLYPFDESHKTEIATMINVVAPPALDQTSENAGMTLSIPGTNCPKIITFITNSNSW</sequence>
<keyword evidence="1" id="KW-1133">Transmembrane helix</keyword>
<organism evidence="2 3">
    <name type="scientific">Metamycoplasma alkalescens</name>
    <dbReference type="NCBI Taxonomy" id="45363"/>
    <lineage>
        <taxon>Bacteria</taxon>
        <taxon>Bacillati</taxon>
        <taxon>Mycoplasmatota</taxon>
        <taxon>Mycoplasmoidales</taxon>
        <taxon>Metamycoplasmataceae</taxon>
        <taxon>Metamycoplasma</taxon>
    </lineage>
</organism>
<feature type="non-terminal residue" evidence="2">
    <location>
        <position position="105"/>
    </location>
</feature>
<dbReference type="KEGG" id="mala:NCTC10135_01237"/>